<evidence type="ECO:0000313" key="2">
    <source>
        <dbReference type="Proteomes" id="UP000295722"/>
    </source>
</evidence>
<dbReference type="AlphaFoldDB" id="A0A4R5MBI6"/>
<reference evidence="1 2" key="1">
    <citation type="submission" date="2019-03" db="EMBL/GenBank/DDBJ databases">
        <title>Paraburkholderia sp. 4M-K11, isolated from subtropical forest soil.</title>
        <authorList>
            <person name="Gao Z.-H."/>
            <person name="Qiu L.-H."/>
        </authorList>
    </citation>
    <scope>NUCLEOTIDE SEQUENCE [LARGE SCALE GENOMIC DNA]</scope>
    <source>
        <strain evidence="1 2">4M-K11</strain>
    </source>
</reference>
<dbReference type="Proteomes" id="UP000295722">
    <property type="component" value="Unassembled WGS sequence"/>
</dbReference>
<name>A0A4R5MBI6_9BURK</name>
<dbReference type="OrthoDB" id="9099622at2"/>
<keyword evidence="2" id="KW-1185">Reference proteome</keyword>
<evidence type="ECO:0000313" key="1">
    <source>
        <dbReference type="EMBL" id="TDG24162.1"/>
    </source>
</evidence>
<proteinExistence type="predicted"/>
<sequence>MDAAQQLVTPDARAFQADINGPLFQMGVADGKWRLLALGWPYAVIEVTAAVGVFALRFELTGFSAKPPTAQPWDPALNGPLAHHKWPRSKGGRVKDVFRTDWLGGTALYLACDRRTIEGHQNWVAQMPARLWKPGGSIVQYLEEIHVLLNSQDFTPPLVAAA</sequence>
<comment type="caution">
    <text evidence="1">The sequence shown here is derived from an EMBL/GenBank/DDBJ whole genome shotgun (WGS) entry which is preliminary data.</text>
</comment>
<gene>
    <name evidence="1" type="ORF">EYW47_11735</name>
</gene>
<protein>
    <submittedName>
        <fullName evidence="1">Uncharacterized protein</fullName>
    </submittedName>
</protein>
<dbReference type="Pfam" id="PF24702">
    <property type="entry name" value="DUF7665"/>
    <property type="match status" value="1"/>
</dbReference>
<dbReference type="InterPro" id="IPR056082">
    <property type="entry name" value="BilB-like"/>
</dbReference>
<accession>A0A4R5MBI6</accession>
<dbReference type="EMBL" id="SMRP01000004">
    <property type="protein sequence ID" value="TDG24162.1"/>
    <property type="molecule type" value="Genomic_DNA"/>
</dbReference>
<dbReference type="RefSeq" id="WP_133195007.1">
    <property type="nucleotide sequence ID" value="NZ_JBHUCW010000018.1"/>
</dbReference>
<organism evidence="1 2">
    <name type="scientific">Paraburkholderia silviterrae</name>
    <dbReference type="NCBI Taxonomy" id="2528715"/>
    <lineage>
        <taxon>Bacteria</taxon>
        <taxon>Pseudomonadati</taxon>
        <taxon>Pseudomonadota</taxon>
        <taxon>Betaproteobacteria</taxon>
        <taxon>Burkholderiales</taxon>
        <taxon>Burkholderiaceae</taxon>
        <taxon>Paraburkholderia</taxon>
    </lineage>
</organism>